<dbReference type="InterPro" id="IPR011989">
    <property type="entry name" value="ARM-like"/>
</dbReference>
<organism evidence="8 9">
    <name type="scientific">Venturia inaequalis</name>
    <name type="common">Apple scab fungus</name>
    <dbReference type="NCBI Taxonomy" id="5025"/>
    <lineage>
        <taxon>Eukaryota</taxon>
        <taxon>Fungi</taxon>
        <taxon>Dikarya</taxon>
        <taxon>Ascomycota</taxon>
        <taxon>Pezizomycotina</taxon>
        <taxon>Dothideomycetes</taxon>
        <taxon>Pleosporomycetidae</taxon>
        <taxon>Venturiales</taxon>
        <taxon>Venturiaceae</taxon>
        <taxon>Venturia</taxon>
    </lineage>
</organism>
<dbReference type="Gene3D" id="1.25.10.10">
    <property type="entry name" value="Leucine-rich Repeat Variant"/>
    <property type="match status" value="3"/>
</dbReference>
<dbReference type="GO" id="GO:0034657">
    <property type="term" value="C:GID complex"/>
    <property type="evidence" value="ECO:0007669"/>
    <property type="project" value="TreeGrafter"/>
</dbReference>
<dbReference type="GO" id="GO:0006122">
    <property type="term" value="P:mitochondrial electron transport, ubiquinol to cytochrome c"/>
    <property type="evidence" value="ECO:0007669"/>
    <property type="project" value="InterPro"/>
</dbReference>
<dbReference type="PANTHER" id="PTHR15651">
    <property type="entry name" value="ARMADILLO REPEAT-CONTAINING PROTEIN 8"/>
    <property type="match status" value="1"/>
</dbReference>
<evidence type="ECO:0000256" key="5">
    <source>
        <dbReference type="ARBA" id="ARBA00023242"/>
    </source>
</evidence>
<evidence type="ECO:0000256" key="6">
    <source>
        <dbReference type="SAM" id="MobiDB-lite"/>
    </source>
</evidence>
<dbReference type="InterPro" id="IPR000225">
    <property type="entry name" value="Armadillo"/>
</dbReference>
<protein>
    <recommendedName>
        <fullName evidence="10">Armadillo repeat-containing protein 8</fullName>
    </recommendedName>
</protein>
<comment type="caution">
    <text evidence="8">The sequence shown here is derived from an EMBL/GenBank/DDBJ whole genome shotgun (WGS) entry which is preliminary data.</text>
</comment>
<dbReference type="InterPro" id="IPR019182">
    <property type="entry name" value="Cytochrome_b-c1_su10_fun"/>
</dbReference>
<dbReference type="EMBL" id="WNWS01000289">
    <property type="protein sequence ID" value="KAE9971762.1"/>
    <property type="molecule type" value="Genomic_DNA"/>
</dbReference>
<sequence length="1125" mass="124037">MARAPLPPSLQEIQNPTSVQAHVTALKELKHEIIGHEQRKELVVHHGILPLLVRNLGDEEGSQSDELNEIRTQSIQIIGSLAHGGLAFIHPLLAAGVLRPLLAHLSLATHPARVVVEALRATYAITEALNTDIMSPIETSPMVRVCWDLYGAKTVENLKEILAQRETGPSVDEQITLSMKMIRLTIWTPALGEALSRQYSAMLVKTGVLDLLASRLASLVVKMGQQVPEHIDPAVEATMLPPPPEASLRYLLEALSCVTRYSAYRSLRLLYSTSMLAVFPMASNSTQQTSAEDLSFADQTAPPTITTNPLDTLLPKLQAVQSKNEHSFSKAFPALQSFVTPSELSRMPTFGDGQTAISSRMISSADEFGSPLIAWLLLVARNSLDLKRLAALDLLTHLYSALDHKVIDSWAESPRNRDRTLAFLVVPLLVRIIESSNAIGKTNQLDYMSLSSSDISRNQQIKEYAPEILGILVNDCPTLQKAAVDAHAIKLLCQMLKKSFDPVSTNRKVMWSPVGYEAAPELEYDKTCNLGPASLAPEAVHVLKCRASALKALSAIAQKEDSYRKAVIEQGIMTCLVDSLVPYPDPQADAMETGKEKDGNPNFVAVEACILATALSRSVSNLRTSLIDGGIARPIFELMNSGDAEVRAAATDTVTNLLLRFSPMRDELLALGIVKLLCQLAHSSESKQRISALWALKHITDSALPDIKKSIIEELGAGWLTQIMSGDASQHSSHRSQLATPNAAGERVDILNDEEPTMDVDDVSDDTFSEYNERGVSRQVPSVPAQYKVRLMAIKHEEESPKIRAEKDDVRVQEQALDIVRNAISEAAPSQPEMIDFLLATLGSARLFECLENKLRPSRSQSAYPAAHTASHNMPAGKRPTLTTPGGSGLSISNNRNTIDQFPLHLYSHATLLENVMFILVHIANGTVSHKHILLNLTLTLPPPNFFSSPASMSALPSRFIDLLLPLFSHPNRKIRVVCCWFVHNILWQEDKSDEADTRRRAMELKQRGFEEAIKRCTGDVDLDVRERARSCVDIWGRLLGEGEDRRGNRVWSENRYKAQPHFHGITLGRMTLFARTGAYFGAAAGIFALFFFADIPRVRKDIIEKIPIVGDLHKNEIAPEDNPF</sequence>
<feature type="region of interest" description="Disordered" evidence="6">
    <location>
        <begin position="859"/>
        <end position="880"/>
    </location>
</feature>
<evidence type="ECO:0000313" key="9">
    <source>
        <dbReference type="Proteomes" id="UP000447873"/>
    </source>
</evidence>
<dbReference type="Pfam" id="PF09796">
    <property type="entry name" value="QCR10"/>
    <property type="match status" value="1"/>
</dbReference>
<dbReference type="Proteomes" id="UP000447873">
    <property type="component" value="Unassembled WGS sequence"/>
</dbReference>
<reference evidence="8 9" key="1">
    <citation type="submission" date="2018-12" db="EMBL/GenBank/DDBJ databases">
        <title>Venturia inaequalis Genome Resource.</title>
        <authorList>
            <person name="Lichtner F.J."/>
        </authorList>
    </citation>
    <scope>NUCLEOTIDE SEQUENCE [LARGE SCALE GENOMIC DNA]</scope>
    <source>
        <strain evidence="8 9">120213</strain>
    </source>
</reference>
<evidence type="ECO:0000256" key="7">
    <source>
        <dbReference type="SAM" id="Phobius"/>
    </source>
</evidence>
<keyword evidence="7" id="KW-0472">Membrane</keyword>
<name>A0A8H3UJ81_VENIN</name>
<feature type="transmembrane region" description="Helical" evidence="7">
    <location>
        <begin position="1078"/>
        <end position="1096"/>
    </location>
</feature>
<evidence type="ECO:0000256" key="3">
    <source>
        <dbReference type="ARBA" id="ARBA00022490"/>
    </source>
</evidence>
<dbReference type="SUPFAM" id="SSF48371">
    <property type="entry name" value="ARM repeat"/>
    <property type="match status" value="2"/>
</dbReference>
<dbReference type="GO" id="GO:0043161">
    <property type="term" value="P:proteasome-mediated ubiquitin-dependent protein catabolic process"/>
    <property type="evidence" value="ECO:0007669"/>
    <property type="project" value="TreeGrafter"/>
</dbReference>
<proteinExistence type="predicted"/>
<keyword evidence="5" id="KW-0539">Nucleus</keyword>
<dbReference type="GO" id="GO:0005739">
    <property type="term" value="C:mitochondrion"/>
    <property type="evidence" value="ECO:0007669"/>
    <property type="project" value="GOC"/>
</dbReference>
<gene>
    <name evidence="8" type="ORF">EG328_005380</name>
</gene>
<evidence type="ECO:0000256" key="2">
    <source>
        <dbReference type="ARBA" id="ARBA00004496"/>
    </source>
</evidence>
<keyword evidence="7" id="KW-1133">Transmembrane helix</keyword>
<dbReference type="GO" id="GO:0005634">
    <property type="term" value="C:nucleus"/>
    <property type="evidence" value="ECO:0007669"/>
    <property type="project" value="UniProtKB-SubCell"/>
</dbReference>
<dbReference type="SMART" id="SM00185">
    <property type="entry name" value="ARM"/>
    <property type="match status" value="5"/>
</dbReference>
<keyword evidence="7" id="KW-0812">Transmembrane</keyword>
<evidence type="ECO:0008006" key="10">
    <source>
        <dbReference type="Google" id="ProtNLM"/>
    </source>
</evidence>
<evidence type="ECO:0000313" key="8">
    <source>
        <dbReference type="EMBL" id="KAE9971762.1"/>
    </source>
</evidence>
<comment type="subcellular location">
    <subcellularLocation>
        <location evidence="2">Cytoplasm</location>
    </subcellularLocation>
    <subcellularLocation>
        <location evidence="1">Nucleus</location>
    </subcellularLocation>
</comment>
<accession>A0A8H3UJ81</accession>
<evidence type="ECO:0000256" key="4">
    <source>
        <dbReference type="ARBA" id="ARBA00022737"/>
    </source>
</evidence>
<dbReference type="InterPro" id="IPR038739">
    <property type="entry name" value="ARMC8/Vid28"/>
</dbReference>
<keyword evidence="3" id="KW-0963">Cytoplasm</keyword>
<keyword evidence="4" id="KW-0677">Repeat</keyword>
<dbReference type="PANTHER" id="PTHR15651:SF7">
    <property type="entry name" value="ARMADILLO REPEAT-CONTAINING PROTEIN 8"/>
    <property type="match status" value="1"/>
</dbReference>
<dbReference type="AlphaFoldDB" id="A0A8H3UJ81"/>
<dbReference type="InterPro" id="IPR016024">
    <property type="entry name" value="ARM-type_fold"/>
</dbReference>
<evidence type="ECO:0000256" key="1">
    <source>
        <dbReference type="ARBA" id="ARBA00004123"/>
    </source>
</evidence>